<organism evidence="3 4">
    <name type="scientific">Rubus argutus</name>
    <name type="common">Southern blackberry</name>
    <dbReference type="NCBI Taxonomy" id="59490"/>
    <lineage>
        <taxon>Eukaryota</taxon>
        <taxon>Viridiplantae</taxon>
        <taxon>Streptophyta</taxon>
        <taxon>Embryophyta</taxon>
        <taxon>Tracheophyta</taxon>
        <taxon>Spermatophyta</taxon>
        <taxon>Magnoliopsida</taxon>
        <taxon>eudicotyledons</taxon>
        <taxon>Gunneridae</taxon>
        <taxon>Pentapetalae</taxon>
        <taxon>rosids</taxon>
        <taxon>fabids</taxon>
        <taxon>Rosales</taxon>
        <taxon>Rosaceae</taxon>
        <taxon>Rosoideae</taxon>
        <taxon>Rosoideae incertae sedis</taxon>
        <taxon>Rubus</taxon>
    </lineage>
</organism>
<dbReference type="InterPro" id="IPR000313">
    <property type="entry name" value="PWWP_dom"/>
</dbReference>
<dbReference type="Pfam" id="PF00855">
    <property type="entry name" value="PWWP"/>
    <property type="match status" value="1"/>
</dbReference>
<dbReference type="AlphaFoldDB" id="A0AAW1W2Z7"/>
<keyword evidence="4" id="KW-1185">Reference proteome</keyword>
<feature type="region of interest" description="Disordered" evidence="1">
    <location>
        <begin position="362"/>
        <end position="385"/>
    </location>
</feature>
<dbReference type="Proteomes" id="UP001457282">
    <property type="component" value="Unassembled WGS sequence"/>
</dbReference>
<dbReference type="PROSITE" id="PS50812">
    <property type="entry name" value="PWWP"/>
    <property type="match status" value="1"/>
</dbReference>
<dbReference type="PANTHER" id="PTHR33697">
    <property type="entry name" value="T17B22.17 PROTEIN-RELATED"/>
    <property type="match status" value="1"/>
</dbReference>
<sequence length="748" mass="82532">MESTESGDFSVGSIVWVRRRNGSWWPGKIVGPEELSTSHLTSPRSGTPVKLLGREDASVDWYNLEKSKRVKAFRCGDFDDCIQKAESAQGMPPKKREKYARREDAILHALELERKLLTKQGKLAIASECMNSKSYGAVKKEVVISSESLGKDHSKLGNSKSNQFYKRKDSSHKNDIIGSPLSSQRLKEGHQLSGEDDHFEVTPRMRGLQDFGLKTVHSKRKLSSSSASNGFWKTTVDGTGQAFAHGGLSLGGTSHVNGVEQTGAICRAKRSKCVYLPADSGDSLEYEAAPSGHAEISASPVDTRLHAESLIEENTSGFTDEGSDSSETHSSDSGSDSSETEPDMDEEMPLLSDTEVGRYEAQGQRSLVDEEPDESTHSGDMPHLFTQDPYFASEAVSKWQLKGKRNTRSLTKRSMDTTDGRGYFYGPYSEEKADMSGPDDGYPLLSRAASKSRNRVGLNMIDWEDETWKDRSAWDECWDIKRYGFDQVYGSYNHRRRPRYLIEVDLKVQASYQKEPVPIVSLMSKLNGKAIIGHPIQVEALEDGSSNTFLSTIDDSGDELIDNEGGTTLPHAWRTARRTANVRVPRPHLFSTLDGDEAADDLPFLDEGRPPFKKLNMGSSSHKASQVKRNLTHNSRLPTDRKFSKKVSKKVSLSSSLKTKTRTLSSLAIEQNFGNKAMIQHDSSSFQRDRLMKPESSGSGPTTVACIPVKLAFSRLLEKINRPPSKAAAAAAAASNAVLLNGDVERSS</sequence>
<dbReference type="PANTHER" id="PTHR33697:SF2">
    <property type="entry name" value="T17B22.17 PROTEIN"/>
    <property type="match status" value="1"/>
</dbReference>
<reference evidence="3 4" key="1">
    <citation type="journal article" date="2023" name="G3 (Bethesda)">
        <title>A chromosome-length genome assembly and annotation of blackberry (Rubus argutus, cv. 'Hillquist').</title>
        <authorList>
            <person name="Bruna T."/>
            <person name="Aryal R."/>
            <person name="Dudchenko O."/>
            <person name="Sargent D.J."/>
            <person name="Mead D."/>
            <person name="Buti M."/>
            <person name="Cavallini A."/>
            <person name="Hytonen T."/>
            <person name="Andres J."/>
            <person name="Pham M."/>
            <person name="Weisz D."/>
            <person name="Mascagni F."/>
            <person name="Usai G."/>
            <person name="Natali L."/>
            <person name="Bassil N."/>
            <person name="Fernandez G.E."/>
            <person name="Lomsadze A."/>
            <person name="Armour M."/>
            <person name="Olukolu B."/>
            <person name="Poorten T."/>
            <person name="Britton C."/>
            <person name="Davik J."/>
            <person name="Ashrafi H."/>
            <person name="Aiden E.L."/>
            <person name="Borodovsky M."/>
            <person name="Worthington M."/>
        </authorList>
    </citation>
    <scope>NUCLEOTIDE SEQUENCE [LARGE SCALE GENOMIC DNA]</scope>
    <source>
        <strain evidence="3">PI 553951</strain>
    </source>
</reference>
<feature type="region of interest" description="Disordered" evidence="1">
    <location>
        <begin position="680"/>
        <end position="700"/>
    </location>
</feature>
<evidence type="ECO:0000313" key="4">
    <source>
        <dbReference type="Proteomes" id="UP001457282"/>
    </source>
</evidence>
<evidence type="ECO:0000313" key="3">
    <source>
        <dbReference type="EMBL" id="KAK9914657.1"/>
    </source>
</evidence>
<name>A0AAW1W2Z7_RUBAR</name>
<evidence type="ECO:0000259" key="2">
    <source>
        <dbReference type="PROSITE" id="PS50812"/>
    </source>
</evidence>
<proteinExistence type="predicted"/>
<comment type="caution">
    <text evidence="3">The sequence shown here is derived from an EMBL/GenBank/DDBJ whole genome shotgun (WGS) entry which is preliminary data.</text>
</comment>
<feature type="region of interest" description="Disordered" evidence="1">
    <location>
        <begin position="314"/>
        <end position="346"/>
    </location>
</feature>
<dbReference type="SUPFAM" id="SSF63748">
    <property type="entry name" value="Tudor/PWWP/MBT"/>
    <property type="match status" value="1"/>
</dbReference>
<evidence type="ECO:0000256" key="1">
    <source>
        <dbReference type="SAM" id="MobiDB-lite"/>
    </source>
</evidence>
<feature type="domain" description="PWWP" evidence="2">
    <location>
        <begin position="11"/>
        <end position="66"/>
    </location>
</feature>
<dbReference type="InterPro" id="IPR044679">
    <property type="entry name" value="PWWP2-like"/>
</dbReference>
<accession>A0AAW1W2Z7</accession>
<dbReference type="CDD" id="cd05162">
    <property type="entry name" value="PWWP"/>
    <property type="match status" value="1"/>
</dbReference>
<dbReference type="EMBL" id="JBEDUW010000007">
    <property type="protein sequence ID" value="KAK9914657.1"/>
    <property type="molecule type" value="Genomic_DNA"/>
</dbReference>
<feature type="compositionally biased region" description="Basic and acidic residues" evidence="1">
    <location>
        <begin position="185"/>
        <end position="197"/>
    </location>
</feature>
<protein>
    <recommendedName>
        <fullName evidence="2">PWWP domain-containing protein</fullName>
    </recommendedName>
</protein>
<dbReference type="Gene3D" id="2.30.30.140">
    <property type="match status" value="1"/>
</dbReference>
<gene>
    <name evidence="3" type="ORF">M0R45_038423</name>
</gene>
<feature type="compositionally biased region" description="Basic and acidic residues" evidence="1">
    <location>
        <begin position="166"/>
        <end position="175"/>
    </location>
</feature>
<feature type="region of interest" description="Disordered" evidence="1">
    <location>
        <begin position="151"/>
        <end position="197"/>
    </location>
</feature>